<evidence type="ECO:0000313" key="2">
    <source>
        <dbReference type="EMBL" id="OUP53359.1"/>
    </source>
</evidence>
<keyword evidence="1" id="KW-0812">Transmembrane</keyword>
<dbReference type="Proteomes" id="UP000195897">
    <property type="component" value="Unassembled WGS sequence"/>
</dbReference>
<organism evidence="2 3">
    <name type="scientific">Butyricicoccus pullicaecorum</name>
    <dbReference type="NCBI Taxonomy" id="501571"/>
    <lineage>
        <taxon>Bacteria</taxon>
        <taxon>Bacillati</taxon>
        <taxon>Bacillota</taxon>
        <taxon>Clostridia</taxon>
        <taxon>Eubacteriales</taxon>
        <taxon>Butyricicoccaceae</taxon>
        <taxon>Butyricicoccus</taxon>
    </lineage>
</organism>
<feature type="transmembrane region" description="Helical" evidence="1">
    <location>
        <begin position="67"/>
        <end position="87"/>
    </location>
</feature>
<protein>
    <submittedName>
        <fullName evidence="2">Uncharacterized protein</fullName>
    </submittedName>
</protein>
<keyword evidence="1" id="KW-0472">Membrane</keyword>
<reference evidence="3" key="1">
    <citation type="submission" date="2017-04" db="EMBL/GenBank/DDBJ databases">
        <title>Function of individual gut microbiota members based on whole genome sequencing of pure cultures obtained from chicken caecum.</title>
        <authorList>
            <person name="Medvecky M."/>
            <person name="Cejkova D."/>
            <person name="Polansky O."/>
            <person name="Karasova D."/>
            <person name="Kubasova T."/>
            <person name="Cizek A."/>
            <person name="Rychlik I."/>
        </authorList>
    </citation>
    <scope>NUCLEOTIDE SEQUENCE [LARGE SCALE GENOMIC DNA]</scope>
    <source>
        <strain evidence="3">An180</strain>
    </source>
</reference>
<feature type="transmembrane region" description="Helical" evidence="1">
    <location>
        <begin position="107"/>
        <end position="136"/>
    </location>
</feature>
<evidence type="ECO:0000256" key="1">
    <source>
        <dbReference type="SAM" id="Phobius"/>
    </source>
</evidence>
<evidence type="ECO:0000313" key="3">
    <source>
        <dbReference type="Proteomes" id="UP000195897"/>
    </source>
</evidence>
<feature type="transmembrane region" description="Helical" evidence="1">
    <location>
        <begin position="14"/>
        <end position="47"/>
    </location>
</feature>
<keyword evidence="1" id="KW-1133">Transmembrane helix</keyword>
<dbReference type="AlphaFoldDB" id="A0A1Y4LCY8"/>
<name>A0A1Y4LCY8_9FIRM</name>
<dbReference type="EMBL" id="NFKK01000004">
    <property type="protein sequence ID" value="OUP53359.1"/>
    <property type="molecule type" value="Genomic_DNA"/>
</dbReference>
<comment type="caution">
    <text evidence="2">The sequence shown here is derived from an EMBL/GenBank/DDBJ whole genome shotgun (WGS) entry which is preliminary data.</text>
</comment>
<proteinExistence type="predicted"/>
<dbReference type="RefSeq" id="WP_087371448.1">
    <property type="nucleotide sequence ID" value="NZ_NFKK01000004.1"/>
</dbReference>
<accession>A0A1Y4LCY8</accession>
<sequence length="149" mass="17192">MKVNLRKIFHKNPLYYLGFLGFVGIIGLCFSSPILSSFLLCFTFFAYGDMIADEMFWENVRRAGFRAFLSGFAFGILSQAVMVPRAMYYGFRELQFTDGFARISEQFYLQALFGSAAFVLSFILMLVVFTGSLLIFRHREKQSLRESEE</sequence>
<gene>
    <name evidence="2" type="ORF">B5F17_04970</name>
</gene>